<evidence type="ECO:0000256" key="1">
    <source>
        <dbReference type="SAM" id="Phobius"/>
    </source>
</evidence>
<evidence type="ECO:0008006" key="4">
    <source>
        <dbReference type="Google" id="ProtNLM"/>
    </source>
</evidence>
<reference evidence="2 3" key="1">
    <citation type="journal article" date="2016" name="Nat. Commun.">
        <title>Thousands of microbial genomes shed light on interconnected biogeochemical processes in an aquifer system.</title>
        <authorList>
            <person name="Anantharaman K."/>
            <person name="Brown C.T."/>
            <person name="Hug L.A."/>
            <person name="Sharon I."/>
            <person name="Castelle C.J."/>
            <person name="Probst A.J."/>
            <person name="Thomas B.C."/>
            <person name="Singh A."/>
            <person name="Wilkins M.J."/>
            <person name="Karaoz U."/>
            <person name="Brodie E.L."/>
            <person name="Williams K.H."/>
            <person name="Hubbard S.S."/>
            <person name="Banfield J.F."/>
        </authorList>
    </citation>
    <scope>NUCLEOTIDE SEQUENCE [LARGE SCALE GENOMIC DNA]</scope>
</reference>
<dbReference type="Proteomes" id="UP000176299">
    <property type="component" value="Unassembled WGS sequence"/>
</dbReference>
<accession>A0A1G1W1U6</accession>
<keyword evidence="1" id="KW-0812">Transmembrane</keyword>
<name>A0A1G1W1U6_9BACT</name>
<protein>
    <recommendedName>
        <fullName evidence="4">POTRA domain-containing protein</fullName>
    </recommendedName>
</protein>
<organism evidence="2 3">
    <name type="scientific">Candidatus Woykebacteria bacterium GWA1_44_8</name>
    <dbReference type="NCBI Taxonomy" id="1802591"/>
    <lineage>
        <taxon>Bacteria</taxon>
        <taxon>Candidatus Woykeibacteriota</taxon>
    </lineage>
</organism>
<comment type="caution">
    <text evidence="2">The sequence shown here is derived from an EMBL/GenBank/DDBJ whole genome shotgun (WGS) entry which is preliminary data.</text>
</comment>
<proteinExistence type="predicted"/>
<sequence>MSDETRAAKVFSTPKIHSRTKVTRLAIEVILLLIVLIGTGLTLFWPTGFSLEKNLQNLKEILSLKRQKVEVKGLSFEEKVRGLVDGKVIHIALLEKSSEGFVTVRDDEGLAVIFSPKKDLETQVRTLQTLLSKAKIEKRAITLVDFRFDKLVVRYK</sequence>
<evidence type="ECO:0000313" key="3">
    <source>
        <dbReference type="Proteomes" id="UP000176299"/>
    </source>
</evidence>
<dbReference type="AlphaFoldDB" id="A0A1G1W1U6"/>
<dbReference type="EMBL" id="MHCN01000011">
    <property type="protein sequence ID" value="OGY21646.1"/>
    <property type="molecule type" value="Genomic_DNA"/>
</dbReference>
<keyword evidence="1" id="KW-1133">Transmembrane helix</keyword>
<gene>
    <name evidence="2" type="ORF">A2113_03745</name>
</gene>
<evidence type="ECO:0000313" key="2">
    <source>
        <dbReference type="EMBL" id="OGY21646.1"/>
    </source>
</evidence>
<keyword evidence="1" id="KW-0472">Membrane</keyword>
<feature type="transmembrane region" description="Helical" evidence="1">
    <location>
        <begin position="25"/>
        <end position="45"/>
    </location>
</feature>
<dbReference type="STRING" id="1802591.A2113_03745"/>